<accession>A0A4Y8IC47</accession>
<organism evidence="1 2">
    <name type="scientific">Filobacillus milosensis</name>
    <dbReference type="NCBI Taxonomy" id="94137"/>
    <lineage>
        <taxon>Bacteria</taxon>
        <taxon>Bacillati</taxon>
        <taxon>Bacillota</taxon>
        <taxon>Bacilli</taxon>
        <taxon>Bacillales</taxon>
        <taxon>Bacillaceae</taxon>
        <taxon>Filobacillus</taxon>
    </lineage>
</organism>
<dbReference type="Proteomes" id="UP000297975">
    <property type="component" value="Unassembled WGS sequence"/>
</dbReference>
<sequence>MDRRVKVANEIINILKDYPEVNDVFIRGSLSKKSHIDKYSDIDIGIDVSGLQCFPGIGKSLK</sequence>
<dbReference type="RefSeq" id="WP_134341474.1">
    <property type="nucleotide sequence ID" value="NZ_SOPW01000025.1"/>
</dbReference>
<dbReference type="EMBL" id="SOPW01000025">
    <property type="protein sequence ID" value="TFB13463.1"/>
    <property type="molecule type" value="Genomic_DNA"/>
</dbReference>
<protein>
    <recommendedName>
        <fullName evidence="3">Nucleotidyltransferase domain-containing protein</fullName>
    </recommendedName>
</protein>
<evidence type="ECO:0008006" key="3">
    <source>
        <dbReference type="Google" id="ProtNLM"/>
    </source>
</evidence>
<dbReference type="AlphaFoldDB" id="A0A4Y8IC47"/>
<gene>
    <name evidence="1" type="ORF">E3U55_15940</name>
</gene>
<dbReference type="SUPFAM" id="SSF81301">
    <property type="entry name" value="Nucleotidyltransferase"/>
    <property type="match status" value="1"/>
</dbReference>
<proteinExistence type="predicted"/>
<evidence type="ECO:0000313" key="1">
    <source>
        <dbReference type="EMBL" id="TFB13463.1"/>
    </source>
</evidence>
<name>A0A4Y8IC47_9BACI</name>
<keyword evidence="2" id="KW-1185">Reference proteome</keyword>
<evidence type="ECO:0000313" key="2">
    <source>
        <dbReference type="Proteomes" id="UP000297975"/>
    </source>
</evidence>
<reference evidence="1 2" key="1">
    <citation type="submission" date="2019-03" db="EMBL/GenBank/DDBJ databases">
        <authorList>
            <person name="He R.-H."/>
        </authorList>
    </citation>
    <scope>NUCLEOTIDE SEQUENCE [LARGE SCALE GENOMIC DNA]</scope>
    <source>
        <strain evidence="2">SH 714</strain>
    </source>
</reference>
<dbReference type="InterPro" id="IPR043519">
    <property type="entry name" value="NT_sf"/>
</dbReference>
<comment type="caution">
    <text evidence="1">The sequence shown here is derived from an EMBL/GenBank/DDBJ whole genome shotgun (WGS) entry which is preliminary data.</text>
</comment>
<dbReference type="OrthoDB" id="68332at2"/>